<comment type="caution">
    <text evidence="5">The sequence shown here is derived from an EMBL/GenBank/DDBJ whole genome shotgun (WGS) entry which is preliminary data.</text>
</comment>
<name>A0ABV8JHZ8_9BACL</name>
<keyword evidence="6" id="KW-1185">Reference proteome</keyword>
<evidence type="ECO:0000313" key="5">
    <source>
        <dbReference type="EMBL" id="MFC4076959.1"/>
    </source>
</evidence>
<dbReference type="Proteomes" id="UP001595843">
    <property type="component" value="Unassembled WGS sequence"/>
</dbReference>
<evidence type="ECO:0000313" key="6">
    <source>
        <dbReference type="Proteomes" id="UP001595843"/>
    </source>
</evidence>
<organism evidence="5 6">
    <name type="scientific">Salinithrix halophila</name>
    <dbReference type="NCBI Taxonomy" id="1485204"/>
    <lineage>
        <taxon>Bacteria</taxon>
        <taxon>Bacillati</taxon>
        <taxon>Bacillota</taxon>
        <taxon>Bacilli</taxon>
        <taxon>Bacillales</taxon>
        <taxon>Thermoactinomycetaceae</taxon>
        <taxon>Salinithrix</taxon>
    </lineage>
</organism>
<evidence type="ECO:0000256" key="4">
    <source>
        <dbReference type="SAM" id="MobiDB-lite"/>
    </source>
</evidence>
<proteinExistence type="inferred from homology"/>
<protein>
    <submittedName>
        <fullName evidence="5">Gas vesicle protein K</fullName>
    </submittedName>
</protein>
<dbReference type="PANTHER" id="PTHR40137">
    <property type="entry name" value="PROTEIN GVPK 1"/>
    <property type="match status" value="1"/>
</dbReference>
<evidence type="ECO:0000256" key="1">
    <source>
        <dbReference type="ARBA" id="ARBA00022987"/>
    </source>
</evidence>
<sequence>MGNGTSSLERVNRGSEGRINLDPDNVEQGLSQLVLTLIELIRQLVERHAMRRVEGGSLTDEEIERLGVALMSLENKMEEMKEIFGFTDEDLNIHLGPLGNLL</sequence>
<gene>
    <name evidence="5" type="ORF">ACFOUO_09050</name>
</gene>
<dbReference type="PANTHER" id="PTHR40137:SF2">
    <property type="entry name" value="PROTEIN GVPK 1"/>
    <property type="match status" value="1"/>
</dbReference>
<evidence type="ECO:0000256" key="3">
    <source>
        <dbReference type="ARBA" id="ARBA00035659"/>
    </source>
</evidence>
<feature type="region of interest" description="Disordered" evidence="4">
    <location>
        <begin position="1"/>
        <end position="23"/>
    </location>
</feature>
<keyword evidence="1" id="KW-0304">Gas vesicle</keyword>
<comment type="subcellular location">
    <subcellularLocation>
        <location evidence="2">Gas vesicle</location>
    </subcellularLocation>
</comment>
<evidence type="ECO:0000256" key="2">
    <source>
        <dbReference type="ARBA" id="ARBA00035108"/>
    </source>
</evidence>
<feature type="compositionally biased region" description="Basic and acidic residues" evidence="4">
    <location>
        <begin position="10"/>
        <end position="21"/>
    </location>
</feature>
<dbReference type="Pfam" id="PF05121">
    <property type="entry name" value="GvpK"/>
    <property type="match status" value="1"/>
</dbReference>
<comment type="similarity">
    <text evidence="3">Belongs to the gas vesicle GvpK family.</text>
</comment>
<reference evidence="6" key="1">
    <citation type="journal article" date="2019" name="Int. J. Syst. Evol. Microbiol.">
        <title>The Global Catalogue of Microorganisms (GCM) 10K type strain sequencing project: providing services to taxonomists for standard genome sequencing and annotation.</title>
        <authorList>
            <consortium name="The Broad Institute Genomics Platform"/>
            <consortium name="The Broad Institute Genome Sequencing Center for Infectious Disease"/>
            <person name="Wu L."/>
            <person name="Ma J."/>
        </authorList>
    </citation>
    <scope>NUCLEOTIDE SEQUENCE [LARGE SCALE GENOMIC DNA]</scope>
    <source>
        <strain evidence="6">IBRC-M 10813</strain>
    </source>
</reference>
<accession>A0ABV8JHZ8</accession>
<dbReference type="InterPro" id="IPR007805">
    <property type="entry name" value="GvpK"/>
</dbReference>
<dbReference type="EMBL" id="JBHSAP010000009">
    <property type="protein sequence ID" value="MFC4076959.1"/>
    <property type="molecule type" value="Genomic_DNA"/>
</dbReference>